<dbReference type="InterPro" id="IPR024079">
    <property type="entry name" value="MetalloPept_cat_dom_sf"/>
</dbReference>
<evidence type="ECO:0000256" key="9">
    <source>
        <dbReference type="ARBA" id="ARBA00023180"/>
    </source>
</evidence>
<evidence type="ECO:0000256" key="3">
    <source>
        <dbReference type="ARBA" id="ARBA00022723"/>
    </source>
</evidence>
<evidence type="ECO:0000256" key="6">
    <source>
        <dbReference type="ARBA" id="ARBA00022833"/>
    </source>
</evidence>
<dbReference type="SUPFAM" id="SSF55486">
    <property type="entry name" value="Metalloproteases ('zincins'), catalytic domain"/>
    <property type="match status" value="1"/>
</dbReference>
<feature type="chain" id="PRO_5043552491" description="Peptidase metallopeptidase domain-containing protein" evidence="12">
    <location>
        <begin position="23"/>
        <end position="354"/>
    </location>
</feature>
<dbReference type="Pfam" id="PF00413">
    <property type="entry name" value="Peptidase_M10"/>
    <property type="match status" value="1"/>
</dbReference>
<feature type="binding site" evidence="11">
    <location>
        <position position="242"/>
    </location>
    <ligand>
        <name>Ca(2+)</name>
        <dbReference type="ChEBI" id="CHEBI:29108"/>
        <label>1</label>
    </ligand>
</feature>
<dbReference type="InterPro" id="IPR033739">
    <property type="entry name" value="M10A_MMP"/>
</dbReference>
<evidence type="ECO:0000313" key="15">
    <source>
        <dbReference type="Proteomes" id="UP001159364"/>
    </source>
</evidence>
<keyword evidence="3 11" id="KW-0479">Metal-binding</keyword>
<dbReference type="AlphaFoldDB" id="A0AAV8UEA1"/>
<evidence type="ECO:0000256" key="5">
    <source>
        <dbReference type="ARBA" id="ARBA00022801"/>
    </source>
</evidence>
<keyword evidence="2" id="KW-0645">Protease</keyword>
<feature type="binding site" evidence="11">
    <location>
        <position position="220"/>
    </location>
    <ligand>
        <name>Ca(2+)</name>
        <dbReference type="ChEBI" id="CHEBI:29108"/>
        <label>3</label>
    </ligand>
</feature>
<dbReference type="GO" id="GO:0031012">
    <property type="term" value="C:extracellular matrix"/>
    <property type="evidence" value="ECO:0007669"/>
    <property type="project" value="InterPro"/>
</dbReference>
<accession>A0AAV8UEA1</accession>
<dbReference type="Gene3D" id="3.40.390.10">
    <property type="entry name" value="Collagenase (Catalytic Domain)"/>
    <property type="match status" value="1"/>
</dbReference>
<feature type="binding site" evidence="11">
    <location>
        <position position="265"/>
    </location>
    <ligand>
        <name>Zn(2+)</name>
        <dbReference type="ChEBI" id="CHEBI:29105"/>
        <label>2</label>
        <note>catalytic</note>
    </ligand>
</feature>
<dbReference type="InterPro" id="IPR001818">
    <property type="entry name" value="Pept_M10_metallopeptidase"/>
</dbReference>
<name>A0AAV8UEA1_9ROSI</name>
<feature type="binding site" evidence="11">
    <location>
        <position position="269"/>
    </location>
    <ligand>
        <name>Zn(2+)</name>
        <dbReference type="ChEBI" id="CHEBI:29105"/>
        <label>2</label>
        <note>catalytic</note>
    </ligand>
</feature>
<feature type="domain" description="Peptidase metallopeptidase" evidence="13">
    <location>
        <begin position="143"/>
        <end position="310"/>
    </location>
</feature>
<keyword evidence="6 11" id="KW-0862">Zinc</keyword>
<comment type="cofactor">
    <cofactor evidence="11">
        <name>Ca(2+)</name>
        <dbReference type="ChEBI" id="CHEBI:29108"/>
    </cofactor>
    <text evidence="11">Can bind about 5 Ca(2+) ions per subunit.</text>
</comment>
<evidence type="ECO:0000313" key="14">
    <source>
        <dbReference type="EMBL" id="KAJ8900369.1"/>
    </source>
</evidence>
<keyword evidence="8" id="KW-0865">Zymogen</keyword>
<organism evidence="14 15">
    <name type="scientific">Erythroxylum novogranatense</name>
    <dbReference type="NCBI Taxonomy" id="1862640"/>
    <lineage>
        <taxon>Eukaryota</taxon>
        <taxon>Viridiplantae</taxon>
        <taxon>Streptophyta</taxon>
        <taxon>Embryophyta</taxon>
        <taxon>Tracheophyta</taxon>
        <taxon>Spermatophyta</taxon>
        <taxon>Magnoliopsida</taxon>
        <taxon>eudicotyledons</taxon>
        <taxon>Gunneridae</taxon>
        <taxon>Pentapetalae</taxon>
        <taxon>rosids</taxon>
        <taxon>fabids</taxon>
        <taxon>Malpighiales</taxon>
        <taxon>Erythroxylaceae</taxon>
        <taxon>Erythroxylum</taxon>
    </lineage>
</organism>
<keyword evidence="15" id="KW-1185">Reference proteome</keyword>
<evidence type="ECO:0000256" key="11">
    <source>
        <dbReference type="PIRSR" id="PIRSR621190-2"/>
    </source>
</evidence>
<dbReference type="InterPro" id="IPR021190">
    <property type="entry name" value="Pept_M10A"/>
</dbReference>
<evidence type="ECO:0000256" key="12">
    <source>
        <dbReference type="SAM" id="SignalP"/>
    </source>
</evidence>
<evidence type="ECO:0000256" key="1">
    <source>
        <dbReference type="ARBA" id="ARBA00009614"/>
    </source>
</evidence>
<dbReference type="InterPro" id="IPR006026">
    <property type="entry name" value="Peptidase_Metallo"/>
</dbReference>
<evidence type="ECO:0000256" key="8">
    <source>
        <dbReference type="ARBA" id="ARBA00023145"/>
    </source>
</evidence>
<keyword evidence="5" id="KW-0378">Hydrolase</keyword>
<feature type="binding site" evidence="11">
    <location>
        <position position="212"/>
    </location>
    <ligand>
        <name>Zn(2+)</name>
        <dbReference type="ChEBI" id="CHEBI:29105"/>
        <label>1</label>
    </ligand>
</feature>
<feature type="binding site" evidence="11">
    <location>
        <position position="214"/>
    </location>
    <ligand>
        <name>Zn(2+)</name>
        <dbReference type="ChEBI" id="CHEBI:29105"/>
        <label>1</label>
    </ligand>
</feature>
<feature type="binding site" description="in inhibited form" evidence="11">
    <location>
        <position position="122"/>
    </location>
    <ligand>
        <name>Zn(2+)</name>
        <dbReference type="ChEBI" id="CHEBI:29105"/>
        <label>2</label>
        <note>catalytic</note>
    </ligand>
</feature>
<reference evidence="14 15" key="1">
    <citation type="submission" date="2021-09" db="EMBL/GenBank/DDBJ databases">
        <title>Genomic insights and catalytic innovation underlie evolution of tropane alkaloids biosynthesis.</title>
        <authorList>
            <person name="Wang Y.-J."/>
            <person name="Tian T."/>
            <person name="Huang J.-P."/>
            <person name="Huang S.-X."/>
        </authorList>
    </citation>
    <scope>NUCLEOTIDE SEQUENCE [LARGE SCALE GENOMIC DNA]</scope>
    <source>
        <strain evidence="14">KIB-2018</strain>
        <tissue evidence="14">Leaf</tissue>
    </source>
</reference>
<keyword evidence="11" id="KW-0106">Calcium</keyword>
<dbReference type="GO" id="GO:0004222">
    <property type="term" value="F:metalloendopeptidase activity"/>
    <property type="evidence" value="ECO:0007669"/>
    <property type="project" value="InterPro"/>
</dbReference>
<dbReference type="GO" id="GO:0030198">
    <property type="term" value="P:extracellular matrix organization"/>
    <property type="evidence" value="ECO:0007669"/>
    <property type="project" value="TreeGrafter"/>
</dbReference>
<dbReference type="Pfam" id="PF01471">
    <property type="entry name" value="PG_binding_1"/>
    <property type="match status" value="1"/>
</dbReference>
<proteinExistence type="inferred from homology"/>
<dbReference type="PANTHER" id="PTHR10201:SF321">
    <property type="entry name" value="METALLOENDOPROTEINASE 4-MMP"/>
    <property type="match status" value="1"/>
</dbReference>
<evidence type="ECO:0000259" key="13">
    <source>
        <dbReference type="SMART" id="SM00235"/>
    </source>
</evidence>
<comment type="similarity">
    <text evidence="1">Belongs to the peptidase M10A family. Matrix metalloproteinases (MMPs) subfamily.</text>
</comment>
<dbReference type="GO" id="GO:0006508">
    <property type="term" value="P:proteolysis"/>
    <property type="evidence" value="ECO:0007669"/>
    <property type="project" value="UniProtKB-KW"/>
</dbReference>
<keyword evidence="9" id="KW-0325">Glycoprotein</keyword>
<feature type="binding site" evidence="11">
    <location>
        <position position="237"/>
    </location>
    <ligand>
        <name>Zn(2+)</name>
        <dbReference type="ChEBI" id="CHEBI:29105"/>
        <label>1</label>
    </ligand>
</feature>
<protein>
    <recommendedName>
        <fullName evidence="13">Peptidase metallopeptidase domain-containing protein</fullName>
    </recommendedName>
</protein>
<dbReference type="PANTHER" id="PTHR10201">
    <property type="entry name" value="MATRIX METALLOPROTEINASE"/>
    <property type="match status" value="1"/>
</dbReference>
<sequence length="354" mass="39914">MFLPFGFYFFILFLLHTSQCFAARRTPVFLSAPPADSLINYSWRSFERFLNVKRGDHVNGISQLKRYLHHFGYLPLHDYTNITDAFDAHFESAVVRYQAKLGLGITGELDSNTIFQMMAPRCGVPDNAVHSLHASSHYVYFPGKPRWTRQIPMKLTYAFSPENFIHYLSSPEIKEVFKRSFSRWGSVIPVSFEETEDYSSADIKVGFYSGDHGDGEPFDGVLGVLAHSFSPENGNFHLDAGETWAVDFKHEKSKVAIDLESVAVHEIGHLLGLGHSSEEVAVMYPSLKPRMKKVDLSLDDIQGVQALYGSNPNFTIGSQLESDVSTNQAVDFRIGFSKWSTLILTLVCILSLYM</sequence>
<gene>
    <name evidence="14" type="ORF">K2173_025009</name>
</gene>
<dbReference type="CDD" id="cd04278">
    <property type="entry name" value="ZnMc_MMP"/>
    <property type="match status" value="1"/>
</dbReference>
<evidence type="ECO:0000256" key="2">
    <source>
        <dbReference type="ARBA" id="ARBA00022670"/>
    </source>
</evidence>
<dbReference type="GO" id="GO:0030574">
    <property type="term" value="P:collagen catabolic process"/>
    <property type="evidence" value="ECO:0007669"/>
    <property type="project" value="TreeGrafter"/>
</dbReference>
<feature type="binding site" evidence="11">
    <location>
        <position position="239"/>
    </location>
    <ligand>
        <name>Ca(2+)</name>
        <dbReference type="ChEBI" id="CHEBI:29108"/>
        <label>3</label>
    </ligand>
</feature>
<feature type="signal peptide" evidence="12">
    <location>
        <begin position="1"/>
        <end position="22"/>
    </location>
</feature>
<feature type="binding site" evidence="11">
    <location>
        <position position="275"/>
    </location>
    <ligand>
        <name>Zn(2+)</name>
        <dbReference type="ChEBI" id="CHEBI:29105"/>
        <label>2</label>
        <note>catalytic</note>
    </ligand>
</feature>
<feature type="binding site" evidence="11">
    <location>
        <position position="242"/>
    </location>
    <ligand>
        <name>Ca(2+)</name>
        <dbReference type="ChEBI" id="CHEBI:29108"/>
        <label>3</label>
    </ligand>
</feature>
<keyword evidence="4 12" id="KW-0732">Signal</keyword>
<evidence type="ECO:0000256" key="7">
    <source>
        <dbReference type="ARBA" id="ARBA00023049"/>
    </source>
</evidence>
<dbReference type="PRINTS" id="PR00138">
    <property type="entry name" value="MATRIXIN"/>
</dbReference>
<evidence type="ECO:0000256" key="10">
    <source>
        <dbReference type="PIRSR" id="PIRSR621190-1"/>
    </source>
</evidence>
<comment type="caution">
    <text evidence="14">The sequence shown here is derived from an EMBL/GenBank/DDBJ whole genome shotgun (WGS) entry which is preliminary data.</text>
</comment>
<dbReference type="SMART" id="SM00235">
    <property type="entry name" value="ZnMc"/>
    <property type="match status" value="1"/>
</dbReference>
<feature type="active site" evidence="10">
    <location>
        <position position="266"/>
    </location>
</feature>
<comment type="cofactor">
    <cofactor evidence="11">
        <name>Zn(2+)</name>
        <dbReference type="ChEBI" id="CHEBI:29105"/>
    </cofactor>
    <text evidence="11">Binds 2 Zn(2+) ions per subunit.</text>
</comment>
<dbReference type="FunFam" id="3.40.390.10:FF:000018">
    <property type="entry name" value="Metalloendoproteinase 1"/>
    <property type="match status" value="1"/>
</dbReference>
<feature type="binding site" evidence="11">
    <location>
        <position position="283"/>
    </location>
    <ligand>
        <name>Zn(2+)</name>
        <dbReference type="ChEBI" id="CHEBI:29105"/>
        <label>2</label>
        <note>catalytic</note>
    </ligand>
</feature>
<dbReference type="EMBL" id="JAIWQS010000008">
    <property type="protein sequence ID" value="KAJ8900369.1"/>
    <property type="molecule type" value="Genomic_DNA"/>
</dbReference>
<dbReference type="InterPro" id="IPR036365">
    <property type="entry name" value="PGBD-like_sf"/>
</dbReference>
<feature type="binding site" evidence="11">
    <location>
        <position position="219"/>
    </location>
    <ligand>
        <name>Ca(2+)</name>
        <dbReference type="ChEBI" id="CHEBI:29108"/>
        <label>3</label>
    </ligand>
</feature>
<feature type="binding site" evidence="11">
    <location>
        <position position="202"/>
    </location>
    <ligand>
        <name>Ca(2+)</name>
        <dbReference type="ChEBI" id="CHEBI:29108"/>
        <label>2</label>
    </ligand>
</feature>
<dbReference type="InterPro" id="IPR002477">
    <property type="entry name" value="Peptidoglycan-bd-like"/>
</dbReference>
<keyword evidence="7" id="KW-0482">Metalloprotease</keyword>
<dbReference type="SUPFAM" id="SSF47090">
    <property type="entry name" value="PGBD-like"/>
    <property type="match status" value="1"/>
</dbReference>
<feature type="binding site" evidence="11">
    <location>
        <position position="227"/>
    </location>
    <ligand>
        <name>Zn(2+)</name>
        <dbReference type="ChEBI" id="CHEBI:29105"/>
        <label>1</label>
    </ligand>
</feature>
<dbReference type="GO" id="GO:0008270">
    <property type="term" value="F:zinc ion binding"/>
    <property type="evidence" value="ECO:0007669"/>
    <property type="project" value="InterPro"/>
</dbReference>
<dbReference type="Proteomes" id="UP001159364">
    <property type="component" value="Linkage Group LG08"/>
</dbReference>
<evidence type="ECO:0000256" key="4">
    <source>
        <dbReference type="ARBA" id="ARBA00022729"/>
    </source>
</evidence>